<dbReference type="InterPro" id="IPR009003">
    <property type="entry name" value="Peptidase_S1_PA"/>
</dbReference>
<comment type="function">
    <text evidence="5">Fibrinolytic activity; shows preferential cleavage of Arg-Gly bonds in all three fibrinogen chains. Contact with the caterpillars causes severe bleeding, due the anticoagulant effect of the protein.</text>
</comment>
<evidence type="ECO:0000256" key="2">
    <source>
        <dbReference type="ARBA" id="ARBA00022656"/>
    </source>
</evidence>
<dbReference type="GO" id="GO:0005576">
    <property type="term" value="C:extracellular region"/>
    <property type="evidence" value="ECO:0007669"/>
    <property type="project" value="UniProtKB-SubCell"/>
</dbReference>
<sequence>MKVISLVLVACLGSAIALPRSRYEPIVTDYHGSVGIPRATLIRQAELAEDFDGGRIVGGQPAALGAHPHIAGILVALSSGQTSMCGSSILSNTRLVTAAHCWRTRDFQGVSITVVLGSTRLFSGGTRITTRDIELHSGYNQAYLNNDIAIIRINRVAFNNNIQSIALPSGLLEHMTFVGNRATAVGYGRLQDGGANNNDALHQVSLIVIENFVCTDIYGPNVIIDSTLCTSGTGRVGTCTGDSGGPLDFAFQGVRNLIGVTSFVAGRGCQAGLPAGFARVSSFTSWLRARL</sequence>
<keyword evidence="6" id="KW-1205">Fibrinolytic toxin</keyword>
<keyword evidence="3" id="KW-1015">Disulfide bond</keyword>
<dbReference type="Gene3D" id="2.40.10.10">
    <property type="entry name" value="Trypsin-like serine proteases"/>
    <property type="match status" value="2"/>
</dbReference>
<gene>
    <name evidence="9" type="ORF">LNINA_LOCUS3144</name>
</gene>
<feature type="domain" description="Peptidase S1" evidence="8">
    <location>
        <begin position="56"/>
        <end position="291"/>
    </location>
</feature>
<evidence type="ECO:0000313" key="9">
    <source>
        <dbReference type="EMBL" id="CAK1543324.1"/>
    </source>
</evidence>
<feature type="chain" id="PRO_5043460619" description="Peptidase S1 domain-containing protein" evidence="7">
    <location>
        <begin position="18"/>
        <end position="291"/>
    </location>
</feature>
<dbReference type="PANTHER" id="PTHR24252:SF7">
    <property type="entry name" value="HYALIN"/>
    <property type="match status" value="1"/>
</dbReference>
<dbReference type="SUPFAM" id="SSF50494">
    <property type="entry name" value="Trypsin-like serine proteases"/>
    <property type="match status" value="1"/>
</dbReference>
<dbReference type="FunFam" id="2.40.10.10:FF:000068">
    <property type="entry name" value="transmembrane protease serine 2"/>
    <property type="match status" value="1"/>
</dbReference>
<name>A0AAV1J1M3_9NEOP</name>
<proteinExistence type="predicted"/>
<dbReference type="CDD" id="cd00190">
    <property type="entry name" value="Tryp_SPc"/>
    <property type="match status" value="1"/>
</dbReference>
<dbReference type="PROSITE" id="PS00134">
    <property type="entry name" value="TRYPSIN_HIS"/>
    <property type="match status" value="1"/>
</dbReference>
<dbReference type="Proteomes" id="UP001497472">
    <property type="component" value="Unassembled WGS sequence"/>
</dbReference>
<keyword evidence="4" id="KW-1199">Hemostasis impairing toxin</keyword>
<dbReference type="EMBL" id="CAVLEF010000004">
    <property type="protein sequence ID" value="CAK1543324.1"/>
    <property type="molecule type" value="Genomic_DNA"/>
</dbReference>
<dbReference type="InterPro" id="IPR001254">
    <property type="entry name" value="Trypsin_dom"/>
</dbReference>
<keyword evidence="10" id="KW-1185">Reference proteome</keyword>
<dbReference type="InterPro" id="IPR018114">
    <property type="entry name" value="TRYPSIN_HIS"/>
</dbReference>
<dbReference type="GO" id="GO:0090729">
    <property type="term" value="F:toxin activity"/>
    <property type="evidence" value="ECO:0007669"/>
    <property type="project" value="UniProtKB-KW"/>
</dbReference>
<dbReference type="SMART" id="SM00020">
    <property type="entry name" value="Tryp_SPc"/>
    <property type="match status" value="1"/>
</dbReference>
<protein>
    <recommendedName>
        <fullName evidence="8">Peptidase S1 domain-containing protein</fullName>
    </recommendedName>
</protein>
<reference evidence="9 10" key="1">
    <citation type="submission" date="2023-11" db="EMBL/GenBank/DDBJ databases">
        <authorList>
            <person name="Okamura Y."/>
        </authorList>
    </citation>
    <scope>NUCLEOTIDE SEQUENCE [LARGE SCALE GENOMIC DNA]</scope>
</reference>
<evidence type="ECO:0000256" key="5">
    <source>
        <dbReference type="ARBA" id="ARBA00055534"/>
    </source>
</evidence>
<dbReference type="Pfam" id="PF00089">
    <property type="entry name" value="Trypsin"/>
    <property type="match status" value="1"/>
</dbReference>
<comment type="subcellular location">
    <subcellularLocation>
        <location evidence="1">Secreted</location>
        <location evidence="1">Extracellular space</location>
    </subcellularLocation>
</comment>
<evidence type="ECO:0000259" key="8">
    <source>
        <dbReference type="PROSITE" id="PS50240"/>
    </source>
</evidence>
<evidence type="ECO:0000256" key="7">
    <source>
        <dbReference type="SAM" id="SignalP"/>
    </source>
</evidence>
<keyword evidence="7" id="KW-0732">Signal</keyword>
<keyword evidence="2" id="KW-0800">Toxin</keyword>
<evidence type="ECO:0000256" key="6">
    <source>
        <dbReference type="ARBA" id="ARBA00084094"/>
    </source>
</evidence>
<feature type="signal peptide" evidence="7">
    <location>
        <begin position="1"/>
        <end position="17"/>
    </location>
</feature>
<dbReference type="PROSITE" id="PS50240">
    <property type="entry name" value="TRYPSIN_DOM"/>
    <property type="match status" value="1"/>
</dbReference>
<dbReference type="InterPro" id="IPR001314">
    <property type="entry name" value="Peptidase_S1A"/>
</dbReference>
<dbReference type="PRINTS" id="PR00722">
    <property type="entry name" value="CHYMOTRYPSIN"/>
</dbReference>
<evidence type="ECO:0000256" key="1">
    <source>
        <dbReference type="ARBA" id="ARBA00004239"/>
    </source>
</evidence>
<dbReference type="PANTHER" id="PTHR24252">
    <property type="entry name" value="ACROSIN-RELATED"/>
    <property type="match status" value="1"/>
</dbReference>
<comment type="caution">
    <text evidence="9">The sequence shown here is derived from an EMBL/GenBank/DDBJ whole genome shotgun (WGS) entry which is preliminary data.</text>
</comment>
<evidence type="ECO:0000313" key="10">
    <source>
        <dbReference type="Proteomes" id="UP001497472"/>
    </source>
</evidence>
<dbReference type="GO" id="GO:0004252">
    <property type="term" value="F:serine-type endopeptidase activity"/>
    <property type="evidence" value="ECO:0007669"/>
    <property type="project" value="InterPro"/>
</dbReference>
<evidence type="ECO:0000256" key="3">
    <source>
        <dbReference type="ARBA" id="ARBA00023157"/>
    </source>
</evidence>
<dbReference type="InterPro" id="IPR043504">
    <property type="entry name" value="Peptidase_S1_PA_chymotrypsin"/>
</dbReference>
<evidence type="ECO:0000256" key="4">
    <source>
        <dbReference type="ARBA" id="ARBA00023240"/>
    </source>
</evidence>
<accession>A0AAV1J1M3</accession>
<organism evidence="9 10">
    <name type="scientific">Leptosia nina</name>
    <dbReference type="NCBI Taxonomy" id="320188"/>
    <lineage>
        <taxon>Eukaryota</taxon>
        <taxon>Metazoa</taxon>
        <taxon>Ecdysozoa</taxon>
        <taxon>Arthropoda</taxon>
        <taxon>Hexapoda</taxon>
        <taxon>Insecta</taxon>
        <taxon>Pterygota</taxon>
        <taxon>Neoptera</taxon>
        <taxon>Endopterygota</taxon>
        <taxon>Lepidoptera</taxon>
        <taxon>Glossata</taxon>
        <taxon>Ditrysia</taxon>
        <taxon>Papilionoidea</taxon>
        <taxon>Pieridae</taxon>
        <taxon>Pierinae</taxon>
        <taxon>Leptosia</taxon>
    </lineage>
</organism>
<dbReference type="GO" id="GO:0006508">
    <property type="term" value="P:proteolysis"/>
    <property type="evidence" value="ECO:0007669"/>
    <property type="project" value="InterPro"/>
</dbReference>
<dbReference type="AlphaFoldDB" id="A0AAV1J1M3"/>